<evidence type="ECO:0000256" key="1">
    <source>
        <dbReference type="ARBA" id="ARBA00022553"/>
    </source>
</evidence>
<dbReference type="AlphaFoldDB" id="A0A3L7A7F7"/>
<dbReference type="SUPFAM" id="SSF49879">
    <property type="entry name" value="SMAD/FHA domain"/>
    <property type="match status" value="1"/>
</dbReference>
<evidence type="ECO:0000259" key="2">
    <source>
        <dbReference type="PROSITE" id="PS50006"/>
    </source>
</evidence>
<dbReference type="InterPro" id="IPR000253">
    <property type="entry name" value="FHA_dom"/>
</dbReference>
<dbReference type="CDD" id="cd00060">
    <property type="entry name" value="FHA"/>
    <property type="match status" value="1"/>
</dbReference>
<dbReference type="PROSITE" id="PS50006">
    <property type="entry name" value="FHA_DOMAIN"/>
    <property type="match status" value="1"/>
</dbReference>
<proteinExistence type="predicted"/>
<sequence>MEARHRVILDSGERFDVARPTVLGRGPEGHGLTESIDNEQDPQLIRVDDPDRSISRTHLILGVYDGELWAADTASGNGSVLVYPDGNSYPMAAWTRYVVDPGSTIRFGDRWLQSEPL</sequence>
<dbReference type="Gene3D" id="2.60.200.20">
    <property type="match status" value="1"/>
</dbReference>
<organism evidence="3 4">
    <name type="scientific">Mycetocola tolaasinivorans</name>
    <dbReference type="NCBI Taxonomy" id="76635"/>
    <lineage>
        <taxon>Bacteria</taxon>
        <taxon>Bacillati</taxon>
        <taxon>Actinomycetota</taxon>
        <taxon>Actinomycetes</taxon>
        <taxon>Micrococcales</taxon>
        <taxon>Microbacteriaceae</taxon>
        <taxon>Mycetocola</taxon>
    </lineage>
</organism>
<evidence type="ECO:0000313" key="4">
    <source>
        <dbReference type="Proteomes" id="UP000272503"/>
    </source>
</evidence>
<feature type="domain" description="FHA" evidence="2">
    <location>
        <begin position="21"/>
        <end position="81"/>
    </location>
</feature>
<reference evidence="3 4" key="1">
    <citation type="submission" date="2018-10" db="EMBL/GenBank/DDBJ databases">
        <authorList>
            <person name="Li J."/>
        </authorList>
    </citation>
    <scope>NUCLEOTIDE SEQUENCE [LARGE SCALE GENOMIC DNA]</scope>
    <source>
        <strain evidence="3 4">IF 016277</strain>
    </source>
</reference>
<keyword evidence="1" id="KW-0597">Phosphoprotein</keyword>
<gene>
    <name evidence="3" type="ORF">D9V32_07980</name>
</gene>
<name>A0A3L7A7F7_9MICO</name>
<protein>
    <recommendedName>
        <fullName evidence="2">FHA domain-containing protein</fullName>
    </recommendedName>
</protein>
<evidence type="ECO:0000313" key="3">
    <source>
        <dbReference type="EMBL" id="RLP76084.1"/>
    </source>
</evidence>
<dbReference type="EMBL" id="RCUX01000005">
    <property type="protein sequence ID" value="RLP76084.1"/>
    <property type="molecule type" value="Genomic_DNA"/>
</dbReference>
<comment type="caution">
    <text evidence="3">The sequence shown here is derived from an EMBL/GenBank/DDBJ whole genome shotgun (WGS) entry which is preliminary data.</text>
</comment>
<accession>A0A3L7A7F7</accession>
<dbReference type="Proteomes" id="UP000272503">
    <property type="component" value="Unassembled WGS sequence"/>
</dbReference>
<dbReference type="InterPro" id="IPR008984">
    <property type="entry name" value="SMAD_FHA_dom_sf"/>
</dbReference>
<keyword evidence="4" id="KW-1185">Reference proteome</keyword>
<dbReference type="OrthoDB" id="3254248at2"/>
<dbReference type="RefSeq" id="WP_147440430.1">
    <property type="nucleotide sequence ID" value="NZ_RCUX01000005.1"/>
</dbReference>